<dbReference type="Pfam" id="PF00498">
    <property type="entry name" value="FHA"/>
    <property type="match status" value="1"/>
</dbReference>
<dbReference type="PANTHER" id="PTHR46210:SF1">
    <property type="entry name" value="FHA DOMAIN-CONTAINING PROTEIN"/>
    <property type="match status" value="1"/>
</dbReference>
<dbReference type="AlphaFoldDB" id="Q22AQ9"/>
<dbReference type="OrthoDB" id="264354at2759"/>
<name>Q22AQ9_TETTS</name>
<dbReference type="PROSITE" id="PS50006">
    <property type="entry name" value="FHA_DOMAIN"/>
    <property type="match status" value="1"/>
</dbReference>
<dbReference type="Gene3D" id="2.60.200.20">
    <property type="match status" value="1"/>
</dbReference>
<dbReference type="InterPro" id="IPR008984">
    <property type="entry name" value="SMAD_FHA_dom_sf"/>
</dbReference>
<evidence type="ECO:0000259" key="5">
    <source>
        <dbReference type="PROSITE" id="PS51292"/>
    </source>
</evidence>
<dbReference type="SMART" id="SM00240">
    <property type="entry name" value="FHA"/>
    <property type="match status" value="1"/>
</dbReference>
<accession>Q22AQ9</accession>
<evidence type="ECO:0000256" key="3">
    <source>
        <dbReference type="ARBA" id="ARBA00022833"/>
    </source>
</evidence>
<evidence type="ECO:0000313" key="6">
    <source>
        <dbReference type="EMBL" id="EAR82376.2"/>
    </source>
</evidence>
<dbReference type="SUPFAM" id="SSF57850">
    <property type="entry name" value="RING/U-box"/>
    <property type="match status" value="1"/>
</dbReference>
<dbReference type="EMBL" id="GG662687">
    <property type="protein sequence ID" value="EAR82376.2"/>
    <property type="molecule type" value="Genomic_DNA"/>
</dbReference>
<keyword evidence="2" id="KW-0863">Zinc-finger</keyword>
<dbReference type="InterPro" id="IPR000253">
    <property type="entry name" value="FHA_dom"/>
</dbReference>
<dbReference type="InterPro" id="IPR011016">
    <property type="entry name" value="Znf_RING-CH"/>
</dbReference>
<sequence length="677" mass="79250">MKQLIKVQKNNHLFTINKIKSKIQEQIKQKRKKSIINQDLIEITSKLGNKKSGRPIDKFLGSIAKMSFKVKISSKTWIKDNYNLFDYDLEKDLNLKEHTIKSEGILSRKQDDTFFYCKNKKSGQQNDISQMTSDDKKLLQLKFQDNLVKVYPPEEKDQQLWKVVSRSDSEPIIVDLNDTIKIGKKQFTILQINLSNSKQMLDLDNHYHVSNIMNTFISDADMMNSSATSHGNSRVGSLDHNQIEKQQEKQERMPCRICLSSSCSRKNPLLAPCNCKGSTRWIHYDCVQQWINQRIQIIEKPNYANIKSRCIKCELCMTLLPPNIKLDDQVYNLYQFKNLKFDKFIVLEDADGLIYMLNFTNKQYFNIGRGHNCDIKLSEITVSRKHLKLEVDKDNKIKLYDISSKFGTLVLVKKPITVQYDQNLDLQNGRTHIRIKRIEKKSRLRQFFNFCYCRKEEIEYPSKPVQKQLKHEICRERDFENHQDEVQISRVIDDSQQFQSPYVVYNFSQQNNINIPQDQNADISQNAINFRANTQVMQDSQQRSQSVLFGSRRQLSPFQQNQQSQMRQFVPQSNSSLGNYIEIDETNELQNRNQINIQQLSTQQHQSQPLLMPLMIHQESVNEQMREEEVEDQEAQYNSFSRAIRAHQNSGSIPIIIPHSNSAPTNVDFMPPPIGFR</sequence>
<dbReference type="KEGG" id="tet:TTHERM_01169440"/>
<proteinExistence type="predicted"/>
<dbReference type="eggNOG" id="ENOG502SRZ3">
    <property type="taxonomic scope" value="Eukaryota"/>
</dbReference>
<feature type="domain" description="RING-CH-type" evidence="5">
    <location>
        <begin position="247"/>
        <end position="323"/>
    </location>
</feature>
<dbReference type="InterPro" id="IPR013083">
    <property type="entry name" value="Znf_RING/FYVE/PHD"/>
</dbReference>
<dbReference type="GO" id="GO:0008270">
    <property type="term" value="F:zinc ion binding"/>
    <property type="evidence" value="ECO:0007669"/>
    <property type="project" value="UniProtKB-KW"/>
</dbReference>
<dbReference type="RefSeq" id="XP_001030039.2">
    <property type="nucleotide sequence ID" value="XM_001030039.3"/>
</dbReference>
<dbReference type="InParanoid" id="Q22AQ9"/>
<dbReference type="SUPFAM" id="SSF49879">
    <property type="entry name" value="SMAD/FHA domain"/>
    <property type="match status" value="1"/>
</dbReference>
<dbReference type="STRING" id="312017.Q22AQ9"/>
<gene>
    <name evidence="6" type="ORF">TTHERM_01169440</name>
</gene>
<evidence type="ECO:0000256" key="2">
    <source>
        <dbReference type="ARBA" id="ARBA00022771"/>
    </source>
</evidence>
<keyword evidence="1" id="KW-0479">Metal-binding</keyword>
<dbReference type="Pfam" id="PF12906">
    <property type="entry name" value="RINGv"/>
    <property type="match status" value="1"/>
</dbReference>
<keyword evidence="7" id="KW-1185">Reference proteome</keyword>
<dbReference type="PANTHER" id="PTHR46210">
    <property type="entry name" value="FHA DOMAIN-CONTAINING PROTEIN"/>
    <property type="match status" value="1"/>
</dbReference>
<dbReference type="SMART" id="SM00744">
    <property type="entry name" value="RINGv"/>
    <property type="match status" value="1"/>
</dbReference>
<dbReference type="GeneID" id="7822861"/>
<dbReference type="CDD" id="cd16495">
    <property type="entry name" value="RING_CH-C4HC3_MARCH"/>
    <property type="match status" value="1"/>
</dbReference>
<organism evidence="6 7">
    <name type="scientific">Tetrahymena thermophila (strain SB210)</name>
    <dbReference type="NCBI Taxonomy" id="312017"/>
    <lineage>
        <taxon>Eukaryota</taxon>
        <taxon>Sar</taxon>
        <taxon>Alveolata</taxon>
        <taxon>Ciliophora</taxon>
        <taxon>Intramacronucleata</taxon>
        <taxon>Oligohymenophorea</taxon>
        <taxon>Hymenostomatida</taxon>
        <taxon>Tetrahymenina</taxon>
        <taxon>Tetrahymenidae</taxon>
        <taxon>Tetrahymena</taxon>
    </lineage>
</organism>
<dbReference type="HOGENOM" id="CLU_362713_0_0_1"/>
<dbReference type="PROSITE" id="PS51292">
    <property type="entry name" value="ZF_RING_CH"/>
    <property type="match status" value="1"/>
</dbReference>
<reference evidence="7" key="1">
    <citation type="journal article" date="2006" name="PLoS Biol.">
        <title>Macronuclear genome sequence of the ciliate Tetrahymena thermophila, a model eukaryote.</title>
        <authorList>
            <person name="Eisen J.A."/>
            <person name="Coyne R.S."/>
            <person name="Wu M."/>
            <person name="Wu D."/>
            <person name="Thiagarajan M."/>
            <person name="Wortman J.R."/>
            <person name="Badger J.H."/>
            <person name="Ren Q."/>
            <person name="Amedeo P."/>
            <person name="Jones K.M."/>
            <person name="Tallon L.J."/>
            <person name="Delcher A.L."/>
            <person name="Salzberg S.L."/>
            <person name="Silva J.C."/>
            <person name="Haas B.J."/>
            <person name="Majoros W.H."/>
            <person name="Farzad M."/>
            <person name="Carlton J.M."/>
            <person name="Smith R.K. Jr."/>
            <person name="Garg J."/>
            <person name="Pearlman R.E."/>
            <person name="Karrer K.M."/>
            <person name="Sun L."/>
            <person name="Manning G."/>
            <person name="Elde N.C."/>
            <person name="Turkewitz A.P."/>
            <person name="Asai D.J."/>
            <person name="Wilkes D.E."/>
            <person name="Wang Y."/>
            <person name="Cai H."/>
            <person name="Collins K."/>
            <person name="Stewart B.A."/>
            <person name="Lee S.R."/>
            <person name="Wilamowska K."/>
            <person name="Weinberg Z."/>
            <person name="Ruzzo W.L."/>
            <person name="Wloga D."/>
            <person name="Gaertig J."/>
            <person name="Frankel J."/>
            <person name="Tsao C.-C."/>
            <person name="Gorovsky M.A."/>
            <person name="Keeling P.J."/>
            <person name="Waller R.F."/>
            <person name="Patron N.J."/>
            <person name="Cherry J.M."/>
            <person name="Stover N.A."/>
            <person name="Krieger C.J."/>
            <person name="del Toro C."/>
            <person name="Ryder H.F."/>
            <person name="Williamson S.C."/>
            <person name="Barbeau R.A."/>
            <person name="Hamilton E.P."/>
            <person name="Orias E."/>
        </authorList>
    </citation>
    <scope>NUCLEOTIDE SEQUENCE [LARGE SCALE GENOMIC DNA]</scope>
    <source>
        <strain evidence="7">SB210</strain>
    </source>
</reference>
<evidence type="ECO:0000259" key="4">
    <source>
        <dbReference type="PROSITE" id="PS50006"/>
    </source>
</evidence>
<feature type="domain" description="FHA" evidence="4">
    <location>
        <begin position="365"/>
        <end position="410"/>
    </location>
</feature>
<dbReference type="Proteomes" id="UP000009168">
    <property type="component" value="Unassembled WGS sequence"/>
</dbReference>
<evidence type="ECO:0000256" key="1">
    <source>
        <dbReference type="ARBA" id="ARBA00022723"/>
    </source>
</evidence>
<protein>
    <submittedName>
        <fullName evidence="6">Zinc finger protein</fullName>
    </submittedName>
</protein>
<keyword evidence="3" id="KW-0862">Zinc</keyword>
<dbReference type="Gene3D" id="3.30.40.10">
    <property type="entry name" value="Zinc/RING finger domain, C3HC4 (zinc finger)"/>
    <property type="match status" value="1"/>
</dbReference>
<evidence type="ECO:0000313" key="7">
    <source>
        <dbReference type="Proteomes" id="UP000009168"/>
    </source>
</evidence>
<dbReference type="CDD" id="cd00060">
    <property type="entry name" value="FHA"/>
    <property type="match status" value="1"/>
</dbReference>